<keyword evidence="3" id="KW-1185">Reference proteome</keyword>
<keyword evidence="1" id="KW-0812">Transmembrane</keyword>
<keyword evidence="1" id="KW-0472">Membrane</keyword>
<feature type="transmembrane region" description="Helical" evidence="1">
    <location>
        <begin position="336"/>
        <end position="358"/>
    </location>
</feature>
<feature type="transmembrane region" description="Helical" evidence="1">
    <location>
        <begin position="47"/>
        <end position="71"/>
    </location>
</feature>
<evidence type="ECO:0000313" key="2">
    <source>
        <dbReference type="EMBL" id="PRP90862.1"/>
    </source>
</evidence>
<reference evidence="2 3" key="1">
    <citation type="submission" date="2018-03" db="EMBL/GenBank/DDBJ databases">
        <title>Draft Genome Sequences of the Obligatory Marine Myxobacteria Enhygromyxa salina SWB005.</title>
        <authorList>
            <person name="Poehlein A."/>
            <person name="Moghaddam J.A."/>
            <person name="Harms H."/>
            <person name="Alanjari M."/>
            <person name="Koenig G.M."/>
            <person name="Daniel R."/>
            <person name="Schaeberle T.F."/>
        </authorList>
    </citation>
    <scope>NUCLEOTIDE SEQUENCE [LARGE SCALE GENOMIC DNA]</scope>
    <source>
        <strain evidence="2 3">SWB005</strain>
    </source>
</reference>
<comment type="caution">
    <text evidence="2">The sequence shown here is derived from an EMBL/GenBank/DDBJ whole genome shotgun (WGS) entry which is preliminary data.</text>
</comment>
<organism evidence="2 3">
    <name type="scientific">Enhygromyxa salina</name>
    <dbReference type="NCBI Taxonomy" id="215803"/>
    <lineage>
        <taxon>Bacteria</taxon>
        <taxon>Pseudomonadati</taxon>
        <taxon>Myxococcota</taxon>
        <taxon>Polyangia</taxon>
        <taxon>Nannocystales</taxon>
        <taxon>Nannocystaceae</taxon>
        <taxon>Enhygromyxa</taxon>
    </lineage>
</organism>
<dbReference type="RefSeq" id="WP_106395296.1">
    <property type="nucleotide sequence ID" value="NZ_PVNK01000267.1"/>
</dbReference>
<feature type="transmembrane region" description="Helical" evidence="1">
    <location>
        <begin position="294"/>
        <end position="315"/>
    </location>
</feature>
<feature type="transmembrane region" description="Helical" evidence="1">
    <location>
        <begin position="23"/>
        <end position="41"/>
    </location>
</feature>
<accession>A0A2S9XDC8</accession>
<feature type="transmembrane region" description="Helical" evidence="1">
    <location>
        <begin position="267"/>
        <end position="288"/>
    </location>
</feature>
<feature type="transmembrane region" description="Helical" evidence="1">
    <location>
        <begin position="142"/>
        <end position="163"/>
    </location>
</feature>
<evidence type="ECO:0000313" key="3">
    <source>
        <dbReference type="Proteomes" id="UP000237968"/>
    </source>
</evidence>
<keyword evidence="1" id="KW-1133">Transmembrane helix</keyword>
<feature type="transmembrane region" description="Helical" evidence="1">
    <location>
        <begin position="199"/>
        <end position="217"/>
    </location>
</feature>
<evidence type="ECO:0000256" key="1">
    <source>
        <dbReference type="SAM" id="Phobius"/>
    </source>
</evidence>
<dbReference type="OrthoDB" id="246859at2"/>
<feature type="transmembrane region" description="Helical" evidence="1">
    <location>
        <begin position="118"/>
        <end position="135"/>
    </location>
</feature>
<dbReference type="EMBL" id="PVNK01000267">
    <property type="protein sequence ID" value="PRP90862.1"/>
    <property type="molecule type" value="Genomic_DNA"/>
</dbReference>
<name>A0A2S9XDC8_9BACT</name>
<dbReference type="Proteomes" id="UP000237968">
    <property type="component" value="Unassembled WGS sequence"/>
</dbReference>
<protein>
    <submittedName>
        <fullName evidence="2">Phosphate transporter family protein</fullName>
    </submittedName>
</protein>
<proteinExistence type="predicted"/>
<feature type="transmembrane region" description="Helical" evidence="1">
    <location>
        <begin position="237"/>
        <end position="255"/>
    </location>
</feature>
<feature type="transmembrane region" description="Helical" evidence="1">
    <location>
        <begin position="78"/>
        <end position="98"/>
    </location>
</feature>
<gene>
    <name evidence="2" type="ORF">ENSA5_61120</name>
</gene>
<sequence>MVEENDFTGFPRRFIQLVVRERIFLAILTVGFLVSGLAYPYPDIAMWVGFVFAGYAVIANDSIQTIGTFIASNKQRPWWVLWLFIGGILIGTLGYSWYVNGGDVSYGRLSSKGFADAPQTFAFLQVAGPLFLLILTRMRIPVSTTFLILSSFATSAKGITAVLTKSVSGYVIAFVVAIILWLALGRLIDRKFRGEPRMIWYPAQWAATAFLWCMWLTQDAANVAVFLPRELAFTEFLAVAGALFLGLAVLFNIGGDKIQEIVEEKAVVVDVRHATMIDCTYALILLVFKIQSNIPMSTTWVFLGLLAGRELAINLTRAKDERRSMRDVGKLIAKDLLFVSIGLVVSIVIAAGVNPQIADAVLSW</sequence>
<dbReference type="AlphaFoldDB" id="A0A2S9XDC8"/>
<feature type="transmembrane region" description="Helical" evidence="1">
    <location>
        <begin position="169"/>
        <end position="187"/>
    </location>
</feature>